<dbReference type="InterPro" id="IPR015943">
    <property type="entry name" value="WD40/YVTN_repeat-like_dom_sf"/>
</dbReference>
<dbReference type="OrthoDB" id="756370at2759"/>
<dbReference type="GO" id="GO:0003723">
    <property type="term" value="F:RNA binding"/>
    <property type="evidence" value="ECO:0007669"/>
    <property type="project" value="TreeGrafter"/>
</dbReference>
<dbReference type="InterPro" id="IPR052234">
    <property type="entry name" value="U5_snRNP_Component"/>
</dbReference>
<dbReference type="Pfam" id="PF21031">
    <property type="entry name" value="WDR54"/>
    <property type="match status" value="1"/>
</dbReference>
<protein>
    <recommendedName>
        <fullName evidence="4">WD repeat-containing protein 54 beta-propeller domain-containing protein</fullName>
    </recommendedName>
</protein>
<evidence type="ECO:0000256" key="2">
    <source>
        <dbReference type="ARBA" id="ARBA00022737"/>
    </source>
</evidence>
<sequence>MSTPLAMFEHTQDISLPLGSASSYPGNLAVCYLDTRNTTFAAVTQNTNVHVAHWDTRSDVVTWESFNIVDMATEKSITITHVGLVHPNARSLPLLVVGTVMGTQVYDVRTHRLLMQVNLSAVLKVTPNQEKTILELIVEAFHAMTTPYLSDESCLGTHVGDILILMCNGETSISTRRNLKEHNDSIADIATCRFDEITCSATNAGEIIVWQKPVKGVQSRIDTKQSLSCINVLRKQVIAGTMRGVLLFYSVVSGDLMAEVHAHARLITSVSVAPESAYVMSASEDSTFKVYKLHTRKPHAYQVEYRYGKRQKDHCIVGAQFTNGRGSAIAISSYDRTTLAMYKIIKKVSATE</sequence>
<feature type="domain" description="WD repeat-containing protein 54 beta-propeller" evidence="4">
    <location>
        <begin position="8"/>
        <end position="339"/>
    </location>
</feature>
<dbReference type="PROSITE" id="PS50082">
    <property type="entry name" value="WD_REPEATS_2"/>
    <property type="match status" value="1"/>
</dbReference>
<gene>
    <name evidence="5" type="ORF">CAUJ_LOCUS1425</name>
</gene>
<dbReference type="Gene3D" id="2.130.10.10">
    <property type="entry name" value="YVTN repeat-like/Quinoprotein amine dehydrogenase"/>
    <property type="match status" value="1"/>
</dbReference>
<feature type="repeat" description="WD" evidence="3">
    <location>
        <begin position="260"/>
        <end position="301"/>
    </location>
</feature>
<comment type="caution">
    <text evidence="5">The sequence shown here is derived from an EMBL/GenBank/DDBJ whole genome shotgun (WGS) entry which is preliminary data.</text>
</comment>
<dbReference type="AlphaFoldDB" id="A0A8S1GQ31"/>
<evidence type="ECO:0000256" key="1">
    <source>
        <dbReference type="ARBA" id="ARBA00022574"/>
    </source>
</evidence>
<keyword evidence="1 3" id="KW-0853">WD repeat</keyword>
<evidence type="ECO:0000313" key="6">
    <source>
        <dbReference type="Proteomes" id="UP000835052"/>
    </source>
</evidence>
<organism evidence="5 6">
    <name type="scientific">Caenorhabditis auriculariae</name>
    <dbReference type="NCBI Taxonomy" id="2777116"/>
    <lineage>
        <taxon>Eukaryota</taxon>
        <taxon>Metazoa</taxon>
        <taxon>Ecdysozoa</taxon>
        <taxon>Nematoda</taxon>
        <taxon>Chromadorea</taxon>
        <taxon>Rhabditida</taxon>
        <taxon>Rhabditina</taxon>
        <taxon>Rhabditomorpha</taxon>
        <taxon>Rhabditoidea</taxon>
        <taxon>Rhabditidae</taxon>
        <taxon>Peloderinae</taxon>
        <taxon>Caenorhabditis</taxon>
    </lineage>
</organism>
<dbReference type="GO" id="GO:0071013">
    <property type="term" value="C:catalytic step 2 spliceosome"/>
    <property type="evidence" value="ECO:0007669"/>
    <property type="project" value="TreeGrafter"/>
</dbReference>
<dbReference type="EMBL" id="CAJGYM010000002">
    <property type="protein sequence ID" value="CAD6185506.1"/>
    <property type="molecule type" value="Genomic_DNA"/>
</dbReference>
<dbReference type="PANTHER" id="PTHR44006:SF1">
    <property type="entry name" value="U5 SMALL NUCLEAR RIBONUCLEOPROTEIN 40 KDA PROTEIN"/>
    <property type="match status" value="1"/>
</dbReference>
<proteinExistence type="predicted"/>
<evidence type="ECO:0000256" key="3">
    <source>
        <dbReference type="PROSITE-ProRule" id="PRU00221"/>
    </source>
</evidence>
<keyword evidence="6" id="KW-1185">Reference proteome</keyword>
<dbReference type="InterPro" id="IPR049546">
    <property type="entry name" value="WDR54_beta_prop"/>
</dbReference>
<dbReference type="Proteomes" id="UP000835052">
    <property type="component" value="Unassembled WGS sequence"/>
</dbReference>
<evidence type="ECO:0000313" key="5">
    <source>
        <dbReference type="EMBL" id="CAD6185506.1"/>
    </source>
</evidence>
<dbReference type="SUPFAM" id="SSF50978">
    <property type="entry name" value="WD40 repeat-like"/>
    <property type="match status" value="1"/>
</dbReference>
<dbReference type="PANTHER" id="PTHR44006">
    <property type="entry name" value="U5 SMALL NUCLEAR RIBONUCLEOPROTEIN 40 KDA PROTEIN"/>
    <property type="match status" value="1"/>
</dbReference>
<evidence type="ECO:0000259" key="4">
    <source>
        <dbReference type="Pfam" id="PF21031"/>
    </source>
</evidence>
<dbReference type="InterPro" id="IPR036322">
    <property type="entry name" value="WD40_repeat_dom_sf"/>
</dbReference>
<reference evidence="5" key="1">
    <citation type="submission" date="2020-10" db="EMBL/GenBank/DDBJ databases">
        <authorList>
            <person name="Kikuchi T."/>
        </authorList>
    </citation>
    <scope>NUCLEOTIDE SEQUENCE</scope>
    <source>
        <strain evidence="5">NKZ352</strain>
    </source>
</reference>
<accession>A0A8S1GQ31</accession>
<keyword evidence="2" id="KW-0677">Repeat</keyword>
<dbReference type="SMART" id="SM00320">
    <property type="entry name" value="WD40"/>
    <property type="match status" value="2"/>
</dbReference>
<dbReference type="PROSITE" id="PS50294">
    <property type="entry name" value="WD_REPEATS_REGION"/>
    <property type="match status" value="1"/>
</dbReference>
<dbReference type="InterPro" id="IPR001680">
    <property type="entry name" value="WD40_rpt"/>
</dbReference>
<name>A0A8S1GQ31_9PELO</name>